<evidence type="ECO:0000313" key="3">
    <source>
        <dbReference type="Proteomes" id="UP000057737"/>
    </source>
</evidence>
<comment type="caution">
    <text evidence="2">The sequence shown here is derived from an EMBL/GenBank/DDBJ whole genome shotgun (WGS) entry which is preliminary data.</text>
</comment>
<dbReference type="AlphaFoldDB" id="A0A120FJ21"/>
<feature type="compositionally biased region" description="Polar residues" evidence="1">
    <location>
        <begin position="1"/>
        <end position="10"/>
    </location>
</feature>
<organism evidence="2 3">
    <name type="scientific">Bradyrhizobium macuxiense</name>
    <dbReference type="NCBI Taxonomy" id="1755647"/>
    <lineage>
        <taxon>Bacteria</taxon>
        <taxon>Pseudomonadati</taxon>
        <taxon>Pseudomonadota</taxon>
        <taxon>Alphaproteobacteria</taxon>
        <taxon>Hyphomicrobiales</taxon>
        <taxon>Nitrobacteraceae</taxon>
        <taxon>Bradyrhizobium</taxon>
    </lineage>
</organism>
<evidence type="ECO:0000313" key="2">
    <source>
        <dbReference type="EMBL" id="KWV48407.1"/>
    </source>
</evidence>
<gene>
    <name evidence="2" type="ORF">AS156_18165</name>
</gene>
<keyword evidence="3" id="KW-1185">Reference proteome</keyword>
<reference evidence="2 3" key="1">
    <citation type="submission" date="2015-11" db="EMBL/GenBank/DDBJ databases">
        <title>Draft Genome Sequence of the Strain BR 10303 (Bradyrhizobium sp.) isolated from nodules of Centrolobium paraense.</title>
        <authorList>
            <person name="Zelli J.E."/>
            <person name="Simoes-Araujo J.L."/>
            <person name="Barauna A.C."/>
            <person name="Silva K."/>
        </authorList>
    </citation>
    <scope>NUCLEOTIDE SEQUENCE [LARGE SCALE GENOMIC DNA]</scope>
    <source>
        <strain evidence="2 3">BR 10303</strain>
    </source>
</reference>
<protein>
    <submittedName>
        <fullName evidence="2">Uncharacterized protein</fullName>
    </submittedName>
</protein>
<sequence length="69" mass="7505">MQSFRSSLTCSGPRAQDDDAAVGQTRGTAAECARLDRRYGDLQGIARRAMQEIESLDVIMIEAKSEAAE</sequence>
<proteinExistence type="predicted"/>
<name>A0A120FJ21_9BRAD</name>
<evidence type="ECO:0000256" key="1">
    <source>
        <dbReference type="SAM" id="MobiDB-lite"/>
    </source>
</evidence>
<feature type="region of interest" description="Disordered" evidence="1">
    <location>
        <begin position="1"/>
        <end position="27"/>
    </location>
</feature>
<dbReference type="Proteomes" id="UP000057737">
    <property type="component" value="Unassembled WGS sequence"/>
</dbReference>
<dbReference type="EMBL" id="LNCU01000107">
    <property type="protein sequence ID" value="KWV48407.1"/>
    <property type="molecule type" value="Genomic_DNA"/>
</dbReference>
<accession>A0A120FJ21</accession>